<dbReference type="Proteomes" id="UP001498476">
    <property type="component" value="Unassembled WGS sequence"/>
</dbReference>
<dbReference type="PANTHER" id="PTHR36142:SF5">
    <property type="entry name" value="METALLO-BETA-LACTAMASE DOMAIN-CONTAINING PROTEIN"/>
    <property type="match status" value="1"/>
</dbReference>
<accession>A0ABR1H9Z2</accession>
<feature type="compositionally biased region" description="Low complexity" evidence="1">
    <location>
        <begin position="259"/>
        <end position="271"/>
    </location>
</feature>
<sequence length="438" mass="48632">MSLTIQQLNGDSSFLLSFEPISPDPGQCPFRILLDPWFPGPTLSPDYETSSMSYCYEQMRISSIRDLPELDMVIISRDRSDHCNKDTLKQLPQTDTRTLILAEPAAAKLIRSWKHFEKDRVLTLEKWENPRVAGRETTTRIVVPPHTPGGDPGEVTVSFIAQKRDHWRLHTAIGITYRPPPSRPLSFYRPLITPPVSATSANFKIASRIPSPPPVSNSNFFKRKSHKVAISTFPPPPPISATPSPPGTPRLNRARSTRSFRSTRSNRSTRSIISVSEHARDRSISVVFSPHGIPYQGLEPYATTHLVTEAALPLTALLHCFDAVAGPWWRPGPVDSAIPDGQRIAAALGAKAWVSAHDAGRDTHQGWAGKMASRMARTRRYRRSDVRPQSDLTTPDSKTKAPQTEIMSLAIGEEVTVTCEGVWEPPSPAPPRVMSMYC</sequence>
<dbReference type="EMBL" id="JAZAVJ010000052">
    <property type="protein sequence ID" value="KAK7417953.1"/>
    <property type="molecule type" value="Genomic_DNA"/>
</dbReference>
<evidence type="ECO:0000313" key="2">
    <source>
        <dbReference type="EMBL" id="KAK7417953.1"/>
    </source>
</evidence>
<evidence type="ECO:0000313" key="3">
    <source>
        <dbReference type="Proteomes" id="UP001498476"/>
    </source>
</evidence>
<feature type="region of interest" description="Disordered" evidence="1">
    <location>
        <begin position="230"/>
        <end position="271"/>
    </location>
</feature>
<dbReference type="PANTHER" id="PTHR36142">
    <property type="entry name" value="METALLO-HYDROLASE/OXIDOREDUCTASE SUPERFAMILY PROTEIN"/>
    <property type="match status" value="1"/>
</dbReference>
<feature type="compositionally biased region" description="Pro residues" evidence="1">
    <location>
        <begin position="233"/>
        <end position="248"/>
    </location>
</feature>
<name>A0ABR1H9Z2_9HYPO</name>
<evidence type="ECO:0008006" key="4">
    <source>
        <dbReference type="Google" id="ProtNLM"/>
    </source>
</evidence>
<feature type="compositionally biased region" description="Polar residues" evidence="1">
    <location>
        <begin position="390"/>
        <end position="403"/>
    </location>
</feature>
<organism evidence="2 3">
    <name type="scientific">Neonectria punicea</name>
    <dbReference type="NCBI Taxonomy" id="979145"/>
    <lineage>
        <taxon>Eukaryota</taxon>
        <taxon>Fungi</taxon>
        <taxon>Dikarya</taxon>
        <taxon>Ascomycota</taxon>
        <taxon>Pezizomycotina</taxon>
        <taxon>Sordariomycetes</taxon>
        <taxon>Hypocreomycetidae</taxon>
        <taxon>Hypocreales</taxon>
        <taxon>Nectriaceae</taxon>
        <taxon>Neonectria</taxon>
    </lineage>
</organism>
<proteinExistence type="predicted"/>
<comment type="caution">
    <text evidence="2">The sequence shown here is derived from an EMBL/GenBank/DDBJ whole genome shotgun (WGS) entry which is preliminary data.</text>
</comment>
<reference evidence="2 3" key="1">
    <citation type="journal article" date="2025" name="Microbiol. Resour. Announc.">
        <title>Draft genome sequences for Neonectria magnoliae and Neonectria punicea, canker pathogens of Liriodendron tulipifera and Acer saccharum in West Virginia.</title>
        <authorList>
            <person name="Petronek H.M."/>
            <person name="Kasson M.T."/>
            <person name="Metheny A.M."/>
            <person name="Stauder C.M."/>
            <person name="Lovett B."/>
            <person name="Lynch S.C."/>
            <person name="Garnas J.R."/>
            <person name="Kasson L.R."/>
            <person name="Stajich J.E."/>
        </authorList>
    </citation>
    <scope>NUCLEOTIDE SEQUENCE [LARGE SCALE GENOMIC DNA]</scope>
    <source>
        <strain evidence="2 3">NRRL 64653</strain>
    </source>
</reference>
<dbReference type="InterPro" id="IPR036866">
    <property type="entry name" value="RibonucZ/Hydroxyglut_hydro"/>
</dbReference>
<evidence type="ECO:0000256" key="1">
    <source>
        <dbReference type="SAM" id="MobiDB-lite"/>
    </source>
</evidence>
<feature type="region of interest" description="Disordered" evidence="1">
    <location>
        <begin position="364"/>
        <end position="403"/>
    </location>
</feature>
<keyword evidence="3" id="KW-1185">Reference proteome</keyword>
<dbReference type="Gene3D" id="3.60.15.10">
    <property type="entry name" value="Ribonuclease Z/Hydroxyacylglutathione hydrolase-like"/>
    <property type="match status" value="1"/>
</dbReference>
<gene>
    <name evidence="2" type="ORF">QQX98_004255</name>
</gene>
<protein>
    <recommendedName>
        <fullName evidence="4">Metallo-beta-lactamase domain-containing protein</fullName>
    </recommendedName>
</protein>